<dbReference type="eggNOG" id="ENOG502TCS9">
    <property type="taxonomic scope" value="Eukaryota"/>
</dbReference>
<feature type="transmembrane region" description="Helical" evidence="6">
    <location>
        <begin position="124"/>
        <end position="146"/>
    </location>
</feature>
<evidence type="ECO:0000256" key="4">
    <source>
        <dbReference type="ARBA" id="ARBA00022989"/>
    </source>
</evidence>
<dbReference type="PANTHER" id="PTHR47518">
    <property type="entry name" value="SERPENTINE RECEPTOR CLASS EPSILON-13-RELATED"/>
    <property type="match status" value="1"/>
</dbReference>
<dbReference type="InParanoid" id="G0PNP7"/>
<evidence type="ECO:0000256" key="5">
    <source>
        <dbReference type="ARBA" id="ARBA00023136"/>
    </source>
</evidence>
<dbReference type="InterPro" id="IPR004151">
    <property type="entry name" value="7TM_GPCR_serpentine_rcpt_Sre"/>
</dbReference>
<dbReference type="Proteomes" id="UP000008068">
    <property type="component" value="Unassembled WGS sequence"/>
</dbReference>
<dbReference type="HOGENOM" id="CLU_043866_1_0_1"/>
<sequence length="239" mass="28426">MLFIHYITKTHFKRNSGNFWVHIKVFMCVEIVLYFVDLFNMLFNFIVLIRARQFHFNFCCIQGWLFVLHFVDNIAILVMRILMITETIDGFFLCLTVCQRVSNSFRFKSNIHVDLLDSDECHNWMYFSMCTLFFLAVERCCATFFIQDYEINLRRSISVFLNVFLSLFGIGSCFVIIDKENTLYVIVILLVINGFALVLHFFLQWWNRKIYAGLHDTMFVTSYSLTQRFSVAENIKSLK</sequence>
<keyword evidence="4 6" id="KW-1133">Transmembrane helix</keyword>
<evidence type="ECO:0000313" key="7">
    <source>
        <dbReference type="EMBL" id="EGT43481.1"/>
    </source>
</evidence>
<dbReference type="GO" id="GO:0007606">
    <property type="term" value="P:sensory perception of chemical stimulus"/>
    <property type="evidence" value="ECO:0007669"/>
    <property type="project" value="InterPro"/>
</dbReference>
<organism evidence="8">
    <name type="scientific">Caenorhabditis brenneri</name>
    <name type="common">Nematode worm</name>
    <dbReference type="NCBI Taxonomy" id="135651"/>
    <lineage>
        <taxon>Eukaryota</taxon>
        <taxon>Metazoa</taxon>
        <taxon>Ecdysozoa</taxon>
        <taxon>Nematoda</taxon>
        <taxon>Chromadorea</taxon>
        <taxon>Rhabditida</taxon>
        <taxon>Rhabditina</taxon>
        <taxon>Rhabditomorpha</taxon>
        <taxon>Rhabditoidea</taxon>
        <taxon>Rhabditidae</taxon>
        <taxon>Peloderinae</taxon>
        <taxon>Caenorhabditis</taxon>
    </lineage>
</organism>
<name>G0PNP7_CAEBE</name>
<dbReference type="PANTHER" id="PTHR47518:SF11">
    <property type="entry name" value="SERPENTINE RECEPTOR, CLASS E (EPSILON)-RELATED"/>
    <property type="match status" value="1"/>
</dbReference>
<evidence type="ECO:0000313" key="8">
    <source>
        <dbReference type="Proteomes" id="UP000008068"/>
    </source>
</evidence>
<feature type="transmembrane region" description="Helical" evidence="6">
    <location>
        <begin position="158"/>
        <end position="177"/>
    </location>
</feature>
<dbReference type="AlphaFoldDB" id="G0PNP7"/>
<comment type="subcellular location">
    <subcellularLocation>
        <location evidence="1">Membrane</location>
        <topology evidence="1">Multi-pass membrane protein</topology>
    </subcellularLocation>
</comment>
<keyword evidence="5 6" id="KW-0472">Membrane</keyword>
<evidence type="ECO:0000256" key="1">
    <source>
        <dbReference type="ARBA" id="ARBA00004141"/>
    </source>
</evidence>
<protein>
    <submittedName>
        <fullName evidence="7">Uncharacterized protein</fullName>
    </submittedName>
</protein>
<feature type="transmembrane region" description="Helical" evidence="6">
    <location>
        <begin position="20"/>
        <end position="49"/>
    </location>
</feature>
<dbReference type="GO" id="GO:0016020">
    <property type="term" value="C:membrane"/>
    <property type="evidence" value="ECO:0007669"/>
    <property type="project" value="UniProtKB-SubCell"/>
</dbReference>
<dbReference type="OrthoDB" id="5834202at2759"/>
<feature type="transmembrane region" description="Helical" evidence="6">
    <location>
        <begin position="61"/>
        <end position="83"/>
    </location>
</feature>
<proteinExistence type="inferred from homology"/>
<keyword evidence="3 6" id="KW-0812">Transmembrane</keyword>
<dbReference type="InterPro" id="IPR052854">
    <property type="entry name" value="Serpentine_rcpt_epsilon"/>
</dbReference>
<dbReference type="FunCoup" id="G0PNP7">
    <property type="interactions" value="226"/>
</dbReference>
<evidence type="ECO:0000256" key="6">
    <source>
        <dbReference type="SAM" id="Phobius"/>
    </source>
</evidence>
<evidence type="ECO:0000256" key="2">
    <source>
        <dbReference type="ARBA" id="ARBA00006803"/>
    </source>
</evidence>
<comment type="similarity">
    <text evidence="2">Belongs to the nematode receptor-like protein sre family.</text>
</comment>
<accession>G0PNP7</accession>
<dbReference type="Pfam" id="PF03125">
    <property type="entry name" value="Sre"/>
    <property type="match status" value="1"/>
</dbReference>
<feature type="transmembrane region" description="Helical" evidence="6">
    <location>
        <begin position="183"/>
        <end position="203"/>
    </location>
</feature>
<gene>
    <name evidence="7" type="ORF">CAEBREN_01539</name>
</gene>
<keyword evidence="8" id="KW-1185">Reference proteome</keyword>
<reference evidence="8" key="1">
    <citation type="submission" date="2011-07" db="EMBL/GenBank/DDBJ databases">
        <authorList>
            <consortium name="Caenorhabditis brenneri Sequencing and Analysis Consortium"/>
            <person name="Wilson R.K."/>
        </authorList>
    </citation>
    <scope>NUCLEOTIDE SEQUENCE [LARGE SCALE GENOMIC DNA]</scope>
    <source>
        <strain evidence="8">PB2801</strain>
    </source>
</reference>
<evidence type="ECO:0000256" key="3">
    <source>
        <dbReference type="ARBA" id="ARBA00022692"/>
    </source>
</evidence>
<dbReference type="EMBL" id="GL382158">
    <property type="protein sequence ID" value="EGT43481.1"/>
    <property type="molecule type" value="Genomic_DNA"/>
</dbReference>